<dbReference type="GO" id="GO:0044780">
    <property type="term" value="P:bacterial-type flagellum assembly"/>
    <property type="evidence" value="ECO:0007669"/>
    <property type="project" value="InterPro"/>
</dbReference>
<gene>
    <name evidence="4" type="ORF">HER31_10425</name>
</gene>
<keyword evidence="4" id="KW-0966">Cell projection</keyword>
<evidence type="ECO:0000256" key="3">
    <source>
        <dbReference type="ARBA" id="ARBA00022795"/>
    </source>
</evidence>
<dbReference type="InterPro" id="IPR036679">
    <property type="entry name" value="FlgN-like_sf"/>
</dbReference>
<keyword evidence="5" id="KW-1185">Reference proteome</keyword>
<proteinExistence type="inferred from homology"/>
<dbReference type="InterPro" id="IPR007809">
    <property type="entry name" value="FlgN-like"/>
</dbReference>
<accession>A0A6H1UDS2</accession>
<dbReference type="SUPFAM" id="SSF140566">
    <property type="entry name" value="FlgN-like"/>
    <property type="match status" value="1"/>
</dbReference>
<evidence type="ECO:0000256" key="1">
    <source>
        <dbReference type="ARBA" id="ARBA00002397"/>
    </source>
</evidence>
<keyword evidence="3" id="KW-1005">Bacterial flagellum biogenesis</keyword>
<comment type="similarity">
    <text evidence="2">Belongs to the FlgN family.</text>
</comment>
<dbReference type="RefSeq" id="WP_168660518.1">
    <property type="nucleotide sequence ID" value="NZ_CP051180.1"/>
</dbReference>
<dbReference type="Pfam" id="PF05130">
    <property type="entry name" value="FlgN"/>
    <property type="match status" value="1"/>
</dbReference>
<dbReference type="EMBL" id="CP051180">
    <property type="protein sequence ID" value="QIZ77257.1"/>
    <property type="molecule type" value="Genomic_DNA"/>
</dbReference>
<dbReference type="Proteomes" id="UP000501602">
    <property type="component" value="Chromosome"/>
</dbReference>
<dbReference type="KEGG" id="fes:HER31_10425"/>
<dbReference type="Gene3D" id="1.20.58.300">
    <property type="entry name" value="FlgN-like"/>
    <property type="match status" value="1"/>
</dbReference>
<keyword evidence="4" id="KW-0969">Cilium</keyword>
<evidence type="ECO:0000256" key="2">
    <source>
        <dbReference type="ARBA" id="ARBA00007703"/>
    </source>
</evidence>
<protein>
    <submittedName>
        <fullName evidence="4">Flagellar protein FlgN</fullName>
    </submittedName>
</protein>
<reference evidence="4 5" key="1">
    <citation type="submission" date="2020-04" db="EMBL/GenBank/DDBJ databases">
        <title>Ferrimonas sp. S7 isolated from sea water.</title>
        <authorList>
            <person name="Bae S.S."/>
            <person name="Baek K."/>
        </authorList>
    </citation>
    <scope>NUCLEOTIDE SEQUENCE [LARGE SCALE GENOMIC DNA]</scope>
    <source>
        <strain evidence="4 5">S7</strain>
    </source>
</reference>
<keyword evidence="4" id="KW-0282">Flagellum</keyword>
<comment type="function">
    <text evidence="1">Required for the efficient initiation of filament assembly.</text>
</comment>
<sequence>MASPSLDNMLSQQLTRLGQLLALLEQETEALVNRNIDDIETLLKRKVGLLDEIKMADISISRHGDIKTLAEQPEQLALVEQCKQALSSCHERNSHNHKQAELVSASLTRLQQLLLRSSHSNALTYTGKGNTHVGQRLGRSIIA</sequence>
<evidence type="ECO:0000313" key="4">
    <source>
        <dbReference type="EMBL" id="QIZ77257.1"/>
    </source>
</evidence>
<evidence type="ECO:0000313" key="5">
    <source>
        <dbReference type="Proteomes" id="UP000501602"/>
    </source>
</evidence>
<name>A0A6H1UDS2_9GAMM</name>
<dbReference type="AlphaFoldDB" id="A0A6H1UDS2"/>
<organism evidence="4 5">
    <name type="scientific">Ferrimonas lipolytica</name>
    <dbReference type="NCBI Taxonomy" id="2724191"/>
    <lineage>
        <taxon>Bacteria</taxon>
        <taxon>Pseudomonadati</taxon>
        <taxon>Pseudomonadota</taxon>
        <taxon>Gammaproteobacteria</taxon>
        <taxon>Alteromonadales</taxon>
        <taxon>Ferrimonadaceae</taxon>
        <taxon>Ferrimonas</taxon>
    </lineage>
</organism>